<keyword evidence="1" id="KW-0540">Nuclease</keyword>
<evidence type="ECO:0000256" key="4">
    <source>
        <dbReference type="SAM" id="MobiDB-lite"/>
    </source>
</evidence>
<accession>A0A4R4D8R7</accession>
<evidence type="ECO:0000256" key="2">
    <source>
        <dbReference type="ARBA" id="ARBA00022759"/>
    </source>
</evidence>
<evidence type="ECO:0000256" key="1">
    <source>
        <dbReference type="ARBA" id="ARBA00022722"/>
    </source>
</evidence>
<dbReference type="InterPro" id="IPR016071">
    <property type="entry name" value="Staphylococal_nuclease_OB-fold"/>
</dbReference>
<dbReference type="SUPFAM" id="SSF50199">
    <property type="entry name" value="Staphylococcal nuclease"/>
    <property type="match status" value="1"/>
</dbReference>
<protein>
    <recommendedName>
        <fullName evidence="5">TNase-like domain-containing protein</fullName>
    </recommendedName>
</protein>
<dbReference type="AlphaFoldDB" id="A0A4R4D8R7"/>
<name>A0A4R4D8R7_9PROT</name>
<gene>
    <name evidence="6" type="ORF">EXY23_19975</name>
</gene>
<dbReference type="GO" id="GO:0016787">
    <property type="term" value="F:hydrolase activity"/>
    <property type="evidence" value="ECO:0007669"/>
    <property type="project" value="UniProtKB-KW"/>
</dbReference>
<dbReference type="SMART" id="SM00318">
    <property type="entry name" value="SNc"/>
    <property type="match status" value="1"/>
</dbReference>
<evidence type="ECO:0000259" key="5">
    <source>
        <dbReference type="PROSITE" id="PS50830"/>
    </source>
</evidence>
<comment type="caution">
    <text evidence="6">The sequence shown here is derived from an EMBL/GenBank/DDBJ whole genome shotgun (WGS) entry which is preliminary data.</text>
</comment>
<dbReference type="RefSeq" id="WP_132293644.1">
    <property type="nucleotide sequence ID" value="NZ_SKBM01000023.1"/>
</dbReference>
<dbReference type="OrthoDB" id="9805504at2"/>
<feature type="region of interest" description="Disordered" evidence="4">
    <location>
        <begin position="165"/>
        <end position="187"/>
    </location>
</feature>
<dbReference type="PROSITE" id="PS50830">
    <property type="entry name" value="TNASE_3"/>
    <property type="match status" value="1"/>
</dbReference>
<proteinExistence type="predicted"/>
<dbReference type="Pfam" id="PF00565">
    <property type="entry name" value="SNase"/>
    <property type="match status" value="1"/>
</dbReference>
<dbReference type="PANTHER" id="PTHR12302">
    <property type="entry name" value="EBNA2 BINDING PROTEIN P100"/>
    <property type="match status" value="1"/>
</dbReference>
<dbReference type="GO" id="GO:0004519">
    <property type="term" value="F:endonuclease activity"/>
    <property type="evidence" value="ECO:0007669"/>
    <property type="project" value="UniProtKB-KW"/>
</dbReference>
<organism evidence="6 7">
    <name type="scientific">Roseicella aquatilis</name>
    <dbReference type="NCBI Taxonomy" id="2527868"/>
    <lineage>
        <taxon>Bacteria</taxon>
        <taxon>Pseudomonadati</taxon>
        <taxon>Pseudomonadota</taxon>
        <taxon>Alphaproteobacteria</taxon>
        <taxon>Acetobacterales</taxon>
        <taxon>Roseomonadaceae</taxon>
        <taxon>Roseicella</taxon>
    </lineage>
</organism>
<evidence type="ECO:0000313" key="7">
    <source>
        <dbReference type="Proteomes" id="UP000295023"/>
    </source>
</evidence>
<dbReference type="EMBL" id="SKBM01000023">
    <property type="protein sequence ID" value="TCZ56262.1"/>
    <property type="molecule type" value="Genomic_DNA"/>
</dbReference>
<sequence length="187" mass="19221">MRVRRIFRPSPLARLRAPLMVLSGLGLVGLVGAQAVPRDLFQGRGEPPPLLAPAGEVRVLDGETLRLGRQVLRLAALQAPERGLAACRDAAGRARDCGAAAADALAALVAGRDLACRVEGADGRGRALGTCEAGGVEVNATLIATGWALADAKASPALAAAEAAARQGGRGLWGEARPAPDSWRRRS</sequence>
<keyword evidence="2" id="KW-0255">Endonuclease</keyword>
<feature type="domain" description="TNase-like" evidence="5">
    <location>
        <begin position="58"/>
        <end position="175"/>
    </location>
</feature>
<dbReference type="InterPro" id="IPR035437">
    <property type="entry name" value="SNase_OB-fold_sf"/>
</dbReference>
<dbReference type="Gene3D" id="2.40.50.90">
    <property type="match status" value="1"/>
</dbReference>
<keyword evidence="7" id="KW-1185">Reference proteome</keyword>
<dbReference type="Proteomes" id="UP000295023">
    <property type="component" value="Unassembled WGS sequence"/>
</dbReference>
<keyword evidence="3" id="KW-0378">Hydrolase</keyword>
<reference evidence="6 7" key="1">
    <citation type="submission" date="2019-03" db="EMBL/GenBank/DDBJ databases">
        <title>Paracraurococcus aquatilis NE82 genome sequence.</title>
        <authorList>
            <person name="Zhao Y."/>
            <person name="Du Z."/>
        </authorList>
    </citation>
    <scope>NUCLEOTIDE SEQUENCE [LARGE SCALE GENOMIC DNA]</scope>
    <source>
        <strain evidence="6 7">NE82</strain>
    </source>
</reference>
<evidence type="ECO:0000313" key="6">
    <source>
        <dbReference type="EMBL" id="TCZ56262.1"/>
    </source>
</evidence>
<dbReference type="PANTHER" id="PTHR12302:SF3">
    <property type="entry name" value="SERINE_THREONINE-PROTEIN KINASE 31"/>
    <property type="match status" value="1"/>
</dbReference>
<evidence type="ECO:0000256" key="3">
    <source>
        <dbReference type="ARBA" id="ARBA00022801"/>
    </source>
</evidence>